<reference evidence="2" key="1">
    <citation type="submission" date="2019-04" db="EMBL/GenBank/DDBJ databases">
        <title>Evolution of Biomass-Degrading Anaerobic Consortia Revealed by Metagenomics.</title>
        <authorList>
            <person name="Peng X."/>
        </authorList>
    </citation>
    <scope>NUCLEOTIDE SEQUENCE</scope>
    <source>
        <strain evidence="2">SIG18</strain>
    </source>
</reference>
<sequence>MTLVVIGPVTRDLIVIGDEKSQRIGGATYFQSFVFEEFHNDYLAIVNCSDEKLVDEFPSSDKVKVIKKDDTHFFINNYPFEDDRDTREQFSNFANIPILPSDLDGILPSEIDGFVLNPLNRYDFPGETIEYLKSFDVPIFASVQGFLRLPDVQANENYTIKLSKFDELEDILSGVDVIFLDEKEKNIIGTEYDVGEMVITNGSHGSRILSDKEIKIDAVPCVNLVDTTGCGDTYMAAYVSQKLLFKPPEIAGNFASKIASEKIENYGPYNFKS</sequence>
<dbReference type="EMBL" id="SUTK01000002">
    <property type="protein sequence ID" value="MBE6500981.1"/>
    <property type="molecule type" value="Genomic_DNA"/>
</dbReference>
<dbReference type="Pfam" id="PF00294">
    <property type="entry name" value="PfkB"/>
    <property type="match status" value="1"/>
</dbReference>
<feature type="domain" description="Carbohydrate kinase PfkB" evidence="1">
    <location>
        <begin position="196"/>
        <end position="270"/>
    </location>
</feature>
<dbReference type="Gene3D" id="3.40.1190.20">
    <property type="match status" value="1"/>
</dbReference>
<proteinExistence type="predicted"/>
<dbReference type="InterPro" id="IPR011611">
    <property type="entry name" value="PfkB_dom"/>
</dbReference>
<evidence type="ECO:0000313" key="2">
    <source>
        <dbReference type="EMBL" id="MBE6500981.1"/>
    </source>
</evidence>
<dbReference type="RefSeq" id="WP_303738104.1">
    <property type="nucleotide sequence ID" value="NZ_SUTK01000002.1"/>
</dbReference>
<accession>A0A8T3V3T8</accession>
<organism evidence="2 3">
    <name type="scientific">Methanobrevibacter thaueri</name>
    <dbReference type="NCBI Taxonomy" id="190975"/>
    <lineage>
        <taxon>Archaea</taxon>
        <taxon>Methanobacteriati</taxon>
        <taxon>Methanobacteriota</taxon>
        <taxon>Methanomada group</taxon>
        <taxon>Methanobacteria</taxon>
        <taxon>Methanobacteriales</taxon>
        <taxon>Methanobacteriaceae</taxon>
        <taxon>Methanobrevibacter</taxon>
    </lineage>
</organism>
<protein>
    <submittedName>
        <fullName evidence="2">Ribokinase</fullName>
    </submittedName>
</protein>
<dbReference type="Proteomes" id="UP000783037">
    <property type="component" value="Unassembled WGS sequence"/>
</dbReference>
<evidence type="ECO:0000313" key="3">
    <source>
        <dbReference type="Proteomes" id="UP000783037"/>
    </source>
</evidence>
<evidence type="ECO:0000259" key="1">
    <source>
        <dbReference type="Pfam" id="PF00294"/>
    </source>
</evidence>
<dbReference type="InterPro" id="IPR029056">
    <property type="entry name" value="Ribokinase-like"/>
</dbReference>
<dbReference type="SUPFAM" id="SSF53613">
    <property type="entry name" value="Ribokinase-like"/>
    <property type="match status" value="1"/>
</dbReference>
<dbReference type="AlphaFoldDB" id="A0A8T3V3T8"/>
<name>A0A8T3V3T8_9EURY</name>
<gene>
    <name evidence="2" type="ORF">E7Z79_00905</name>
</gene>
<comment type="caution">
    <text evidence="2">The sequence shown here is derived from an EMBL/GenBank/DDBJ whole genome shotgun (WGS) entry which is preliminary data.</text>
</comment>